<sequence length="157" mass="16535">MPMTSQPQPPSNPAVPATGADASEPAPSLANRYGAPKRRLAPRTKRWGLVGALAVAVGLAGWVAVANSADVTFKDLSFSIDSATSATVTFDVQKDPADTAQCAVQVMDETYAVIGWETVRIGPAEDGVRSTRHTTEVRTEYEGVSASVNDCWIVAES</sequence>
<evidence type="ECO:0000313" key="3">
    <source>
        <dbReference type="EMBL" id="GAA3701620.1"/>
    </source>
</evidence>
<name>A0ABP7D6N4_9MICC</name>
<evidence type="ECO:0000256" key="1">
    <source>
        <dbReference type="SAM" id="MobiDB-lite"/>
    </source>
</evidence>
<gene>
    <name evidence="3" type="ORF">GCM10022377_14100</name>
</gene>
<reference evidence="4" key="1">
    <citation type="journal article" date="2019" name="Int. J. Syst. Evol. Microbiol.">
        <title>The Global Catalogue of Microorganisms (GCM) 10K type strain sequencing project: providing services to taxonomists for standard genome sequencing and annotation.</title>
        <authorList>
            <consortium name="The Broad Institute Genomics Platform"/>
            <consortium name="The Broad Institute Genome Sequencing Center for Infectious Disease"/>
            <person name="Wu L."/>
            <person name="Ma J."/>
        </authorList>
    </citation>
    <scope>NUCLEOTIDE SEQUENCE [LARGE SCALE GENOMIC DNA]</scope>
    <source>
        <strain evidence="4">JCM 16961</strain>
    </source>
</reference>
<evidence type="ECO:0000256" key="2">
    <source>
        <dbReference type="SAM" id="Phobius"/>
    </source>
</evidence>
<accession>A0ABP7D6N4</accession>
<feature type="region of interest" description="Disordered" evidence="1">
    <location>
        <begin position="1"/>
        <end position="35"/>
    </location>
</feature>
<comment type="caution">
    <text evidence="3">The sequence shown here is derived from an EMBL/GenBank/DDBJ whole genome shotgun (WGS) entry which is preliminary data.</text>
</comment>
<keyword evidence="2" id="KW-0472">Membrane</keyword>
<evidence type="ECO:0000313" key="4">
    <source>
        <dbReference type="Proteomes" id="UP001501536"/>
    </source>
</evidence>
<keyword evidence="2" id="KW-1133">Transmembrane helix</keyword>
<organism evidence="3 4">
    <name type="scientific">Zhihengliuella alba</name>
    <dbReference type="NCBI Taxonomy" id="547018"/>
    <lineage>
        <taxon>Bacteria</taxon>
        <taxon>Bacillati</taxon>
        <taxon>Actinomycetota</taxon>
        <taxon>Actinomycetes</taxon>
        <taxon>Micrococcales</taxon>
        <taxon>Micrococcaceae</taxon>
        <taxon>Zhihengliuella</taxon>
    </lineage>
</organism>
<evidence type="ECO:0008006" key="5">
    <source>
        <dbReference type="Google" id="ProtNLM"/>
    </source>
</evidence>
<feature type="transmembrane region" description="Helical" evidence="2">
    <location>
        <begin position="47"/>
        <end position="65"/>
    </location>
</feature>
<proteinExistence type="predicted"/>
<keyword evidence="2" id="KW-0812">Transmembrane</keyword>
<dbReference type="EMBL" id="BAABCJ010000002">
    <property type="protein sequence ID" value="GAA3701620.1"/>
    <property type="molecule type" value="Genomic_DNA"/>
</dbReference>
<dbReference type="InterPro" id="IPR025443">
    <property type="entry name" value="DUF4307"/>
</dbReference>
<dbReference type="Proteomes" id="UP001501536">
    <property type="component" value="Unassembled WGS sequence"/>
</dbReference>
<dbReference type="Pfam" id="PF14155">
    <property type="entry name" value="DUF4307"/>
    <property type="match status" value="1"/>
</dbReference>
<protein>
    <recommendedName>
        <fullName evidence="5">DUF4307 domain-containing protein</fullName>
    </recommendedName>
</protein>
<keyword evidence="4" id="KW-1185">Reference proteome</keyword>